<evidence type="ECO:0000313" key="2">
    <source>
        <dbReference type="Proteomes" id="UP000257109"/>
    </source>
</evidence>
<dbReference type="EMBL" id="QJKJ01015713">
    <property type="protein sequence ID" value="RDX62063.1"/>
    <property type="molecule type" value="Genomic_DNA"/>
</dbReference>
<feature type="non-terminal residue" evidence="1">
    <location>
        <position position="1"/>
    </location>
</feature>
<dbReference type="PROSITE" id="PS51257">
    <property type="entry name" value="PROKAR_LIPOPROTEIN"/>
    <property type="match status" value="1"/>
</dbReference>
<dbReference type="Proteomes" id="UP000257109">
    <property type="component" value="Unassembled WGS sequence"/>
</dbReference>
<organism evidence="1 2">
    <name type="scientific">Mucuna pruriens</name>
    <name type="common">Velvet bean</name>
    <name type="synonym">Dolichos pruriens</name>
    <dbReference type="NCBI Taxonomy" id="157652"/>
    <lineage>
        <taxon>Eukaryota</taxon>
        <taxon>Viridiplantae</taxon>
        <taxon>Streptophyta</taxon>
        <taxon>Embryophyta</taxon>
        <taxon>Tracheophyta</taxon>
        <taxon>Spermatophyta</taxon>
        <taxon>Magnoliopsida</taxon>
        <taxon>eudicotyledons</taxon>
        <taxon>Gunneridae</taxon>
        <taxon>Pentapetalae</taxon>
        <taxon>rosids</taxon>
        <taxon>fabids</taxon>
        <taxon>Fabales</taxon>
        <taxon>Fabaceae</taxon>
        <taxon>Papilionoideae</taxon>
        <taxon>50 kb inversion clade</taxon>
        <taxon>NPAAA clade</taxon>
        <taxon>indigoferoid/millettioid clade</taxon>
        <taxon>Phaseoleae</taxon>
        <taxon>Mucuna</taxon>
    </lineage>
</organism>
<gene>
    <name evidence="1" type="ORF">CR513_59643</name>
</gene>
<reference evidence="1" key="1">
    <citation type="submission" date="2018-05" db="EMBL/GenBank/DDBJ databases">
        <title>Draft genome of Mucuna pruriens seed.</title>
        <authorList>
            <person name="Nnadi N.E."/>
            <person name="Vos R."/>
            <person name="Hasami M.H."/>
            <person name="Devisetty U.K."/>
            <person name="Aguiy J.C."/>
        </authorList>
    </citation>
    <scope>NUCLEOTIDE SEQUENCE [LARGE SCALE GENOMIC DNA]</scope>
    <source>
        <strain evidence="1">JCA_2017</strain>
    </source>
</reference>
<keyword evidence="2" id="KW-1185">Reference proteome</keyword>
<comment type="caution">
    <text evidence="1">The sequence shown here is derived from an EMBL/GenBank/DDBJ whole genome shotgun (WGS) entry which is preliminary data.</text>
</comment>
<evidence type="ECO:0000313" key="1">
    <source>
        <dbReference type="EMBL" id="RDX62063.1"/>
    </source>
</evidence>
<accession>A0A371E7S7</accession>
<protein>
    <submittedName>
        <fullName evidence="1">Uncharacterized protein</fullName>
    </submittedName>
</protein>
<dbReference type="AlphaFoldDB" id="A0A371E7S7"/>
<proteinExistence type="predicted"/>
<name>A0A371E7S7_MUCPR</name>
<sequence>MSKIRRYMIIKWVWEDYYLYPSHLVAILSCCSLFWVDPSPPKADLPILTNYVPAPLSIYKLDGTNYDTWAPTSSFGLRVDSILKTNRSHWNKIDAQLSSKFGNRHEFFTPMIVRAFIIIAPCYLDGPMDEYLGKLSRFVLEDALTSYLSPLLD</sequence>